<gene>
    <name evidence="3" type="ORF">HMPREF1541_03790</name>
</gene>
<dbReference type="Pfam" id="PF24571">
    <property type="entry name" value="HEAT_SCC3-SA"/>
    <property type="match status" value="1"/>
</dbReference>
<feature type="region of interest" description="Disordered" evidence="1">
    <location>
        <begin position="303"/>
        <end position="326"/>
    </location>
</feature>
<dbReference type="RefSeq" id="XP_008716360.1">
    <property type="nucleotide sequence ID" value="XM_008718138.1"/>
</dbReference>
<dbReference type="GO" id="GO:0003682">
    <property type="term" value="F:chromatin binding"/>
    <property type="evidence" value="ECO:0007669"/>
    <property type="project" value="TreeGrafter"/>
</dbReference>
<dbReference type="InterPro" id="IPR011989">
    <property type="entry name" value="ARM-like"/>
</dbReference>
<feature type="compositionally biased region" description="Basic and acidic residues" evidence="1">
    <location>
        <begin position="24"/>
        <end position="35"/>
    </location>
</feature>
<dbReference type="Proteomes" id="UP000030752">
    <property type="component" value="Unassembled WGS sequence"/>
</dbReference>
<dbReference type="SUPFAM" id="SSF48371">
    <property type="entry name" value="ARM repeat"/>
    <property type="match status" value="1"/>
</dbReference>
<dbReference type="eggNOG" id="KOG2011">
    <property type="taxonomic scope" value="Eukaryota"/>
</dbReference>
<dbReference type="GeneID" id="19971129"/>
<dbReference type="VEuPathDB" id="FungiDB:HMPREF1541_03790"/>
<dbReference type="GO" id="GO:0007062">
    <property type="term" value="P:sister chromatid cohesion"/>
    <property type="evidence" value="ECO:0007669"/>
    <property type="project" value="UniProtKB-ARBA"/>
</dbReference>
<feature type="domain" description="SCD" evidence="2">
    <location>
        <begin position="352"/>
        <end position="437"/>
    </location>
</feature>
<feature type="region of interest" description="Disordered" evidence="1">
    <location>
        <begin position="1"/>
        <end position="105"/>
    </location>
</feature>
<keyword evidence="4" id="KW-1185">Reference proteome</keyword>
<dbReference type="InterPro" id="IPR039662">
    <property type="entry name" value="Cohesin_Scc3/SA"/>
</dbReference>
<feature type="compositionally biased region" description="Acidic residues" evidence="1">
    <location>
        <begin position="57"/>
        <end position="77"/>
    </location>
</feature>
<feature type="region of interest" description="Disordered" evidence="1">
    <location>
        <begin position="992"/>
        <end position="1061"/>
    </location>
</feature>
<feature type="compositionally biased region" description="Acidic residues" evidence="1">
    <location>
        <begin position="1194"/>
        <end position="1214"/>
    </location>
</feature>
<proteinExistence type="predicted"/>
<feature type="compositionally biased region" description="Basic and acidic residues" evidence="1">
    <location>
        <begin position="1134"/>
        <end position="1158"/>
    </location>
</feature>
<dbReference type="GO" id="GO:0000785">
    <property type="term" value="C:chromatin"/>
    <property type="evidence" value="ECO:0007669"/>
    <property type="project" value="TreeGrafter"/>
</dbReference>
<organism evidence="3 4">
    <name type="scientific">Cyphellophora europaea (strain CBS 101466)</name>
    <name type="common">Phialophora europaea</name>
    <dbReference type="NCBI Taxonomy" id="1220924"/>
    <lineage>
        <taxon>Eukaryota</taxon>
        <taxon>Fungi</taxon>
        <taxon>Dikarya</taxon>
        <taxon>Ascomycota</taxon>
        <taxon>Pezizomycotina</taxon>
        <taxon>Eurotiomycetes</taxon>
        <taxon>Chaetothyriomycetidae</taxon>
        <taxon>Chaetothyriales</taxon>
        <taxon>Cyphellophoraceae</taxon>
        <taxon>Cyphellophora</taxon>
    </lineage>
</organism>
<reference evidence="3 4" key="1">
    <citation type="submission" date="2013-03" db="EMBL/GenBank/DDBJ databases">
        <title>The Genome Sequence of Phialophora europaea CBS 101466.</title>
        <authorList>
            <consortium name="The Broad Institute Genomics Platform"/>
            <person name="Cuomo C."/>
            <person name="de Hoog S."/>
            <person name="Gorbushina A."/>
            <person name="Walker B."/>
            <person name="Young S.K."/>
            <person name="Zeng Q."/>
            <person name="Gargeya S."/>
            <person name="Fitzgerald M."/>
            <person name="Haas B."/>
            <person name="Abouelleil A."/>
            <person name="Allen A.W."/>
            <person name="Alvarado L."/>
            <person name="Arachchi H.M."/>
            <person name="Berlin A.M."/>
            <person name="Chapman S.B."/>
            <person name="Gainer-Dewar J."/>
            <person name="Goldberg J."/>
            <person name="Griggs A."/>
            <person name="Gujja S."/>
            <person name="Hansen M."/>
            <person name="Howarth C."/>
            <person name="Imamovic A."/>
            <person name="Ireland A."/>
            <person name="Larimer J."/>
            <person name="McCowan C."/>
            <person name="Murphy C."/>
            <person name="Pearson M."/>
            <person name="Poon T.W."/>
            <person name="Priest M."/>
            <person name="Roberts A."/>
            <person name="Saif S."/>
            <person name="Shea T."/>
            <person name="Sisk P."/>
            <person name="Sykes S."/>
            <person name="Wortman J."/>
            <person name="Nusbaum C."/>
            <person name="Birren B."/>
        </authorList>
    </citation>
    <scope>NUCLEOTIDE SEQUENCE [LARGE SCALE GENOMIC DNA]</scope>
    <source>
        <strain evidence="3 4">CBS 101466</strain>
    </source>
</reference>
<dbReference type="HOGENOM" id="CLU_003254_0_0_1"/>
<evidence type="ECO:0000259" key="2">
    <source>
        <dbReference type="PROSITE" id="PS51425"/>
    </source>
</evidence>
<evidence type="ECO:0000313" key="3">
    <source>
        <dbReference type="EMBL" id="ETN41851.1"/>
    </source>
</evidence>
<dbReference type="GO" id="GO:0008278">
    <property type="term" value="C:cohesin complex"/>
    <property type="evidence" value="ECO:0007669"/>
    <property type="project" value="TreeGrafter"/>
</dbReference>
<dbReference type="InterPro" id="IPR056396">
    <property type="entry name" value="HEAT_SCC3-SA"/>
</dbReference>
<dbReference type="Pfam" id="PF21581">
    <property type="entry name" value="SCD"/>
    <property type="match status" value="1"/>
</dbReference>
<protein>
    <recommendedName>
        <fullName evidence="2">SCD domain-containing protein</fullName>
    </recommendedName>
</protein>
<dbReference type="InterPro" id="IPR016024">
    <property type="entry name" value="ARM-type_fold"/>
</dbReference>
<dbReference type="AlphaFoldDB" id="W2RZD1"/>
<dbReference type="OrthoDB" id="498590at2759"/>
<evidence type="ECO:0000313" key="4">
    <source>
        <dbReference type="Proteomes" id="UP000030752"/>
    </source>
</evidence>
<accession>W2RZD1</accession>
<dbReference type="EMBL" id="KB822719">
    <property type="protein sequence ID" value="ETN41851.1"/>
    <property type="molecule type" value="Genomic_DNA"/>
</dbReference>
<feature type="compositionally biased region" description="Acidic residues" evidence="1">
    <location>
        <begin position="1034"/>
        <end position="1053"/>
    </location>
</feature>
<feature type="region of interest" description="Disordered" evidence="1">
    <location>
        <begin position="1117"/>
        <end position="1214"/>
    </location>
</feature>
<feature type="compositionally biased region" description="Basic residues" evidence="1">
    <location>
        <begin position="84"/>
        <end position="100"/>
    </location>
</feature>
<dbReference type="STRING" id="1220924.W2RZD1"/>
<name>W2RZD1_CYPE1</name>
<dbReference type="PROSITE" id="PS51425">
    <property type="entry name" value="SCD"/>
    <property type="match status" value="1"/>
</dbReference>
<dbReference type="InterPro" id="IPR020839">
    <property type="entry name" value="SCD"/>
</dbReference>
<dbReference type="InParanoid" id="W2RZD1"/>
<dbReference type="Pfam" id="PF08514">
    <property type="entry name" value="STAG"/>
    <property type="match status" value="1"/>
</dbReference>
<feature type="compositionally biased region" description="Basic and acidic residues" evidence="1">
    <location>
        <begin position="1168"/>
        <end position="1177"/>
    </location>
</feature>
<evidence type="ECO:0000256" key="1">
    <source>
        <dbReference type="SAM" id="MobiDB-lite"/>
    </source>
</evidence>
<dbReference type="PANTHER" id="PTHR11199:SF0">
    <property type="entry name" value="LD34181P-RELATED"/>
    <property type="match status" value="1"/>
</dbReference>
<feature type="compositionally biased region" description="Polar residues" evidence="1">
    <location>
        <begin position="1"/>
        <end position="13"/>
    </location>
</feature>
<sequence>METDSELPNGTADSNRRKSGRVSRRPDVFAEEEHAGSLLANGSAKRKRVAVTHANDTEDEDETSEDDEDESEPDDEDVREKQRTQNKRKNPPKQAIKRVKTNAGTKLAIRSANAPGRPATKSAKVQRARARQSQVQKEGLYAEVFGRGQDADHAAGLWIGSVRKDSVAAIRDLVNFIFECIGCEIKITSPDIEDIDNVPGRLGDVLEEQYSENQSADYPLVSKSKQYAEFKTVLTEFFDALVKALHNSSILYEQPEVYDNIHVWVGTMTGANFRPFRHTATVISLSMITALCDLAGEIQQSTSTTKTQLDAEKKKRSSNKGRVASLQESMKADEKKLEIIDASLRDGFDTVYVHRYRDVDEKIRVECVAALGSWITKYRKMFLEGQYLRYLGWVMSDPNAPTRLEVVRQIKMLFSQKRNVTALRAFTDRFRPRMVEMGARDADVSVRVESIELLDKLRNYELLEPDDIDTIGRLIFDAEPRVRKVVGKFFVSNIEDLYKALVEDWETDQYSDALPTVEDTDDMMDANQSWIKFKCLAQTLSSYDARSESANSPEDNIRTLASTDNADSRYMLATQSIYSHMKELNHWESLAGYLLYDHSSITASGDDSDVSQAAQGTYKLSQGEEIVLLDVLYFSVKMYLAGVLDLARDKKGGRTNATKDSIHQKQETAAHNLSTIIPQLLSRYGSTPEAATSILRLEQLLDADLIGDLQGGEATYSSLLDDINKQFTSHSDRKVLAEASRSLRVARTYEQSKDAATAKVQKLWSDIISSLQSLLKGKTVGTRGTLDRNILRELVNVCVRVANLASVSDCAEILEAKLPVHGKKGKGKGGGWEDGTLLELLMKLVAHGMLDDDTTDAVAEMEDQLCMAVITALSFYFRWKIVSLKAAIESNDARSLSTRPIVDLGLKRENFIEVLTPVVAGRLPLDQVRVTGVLTVLDVFTLFATTKHLQPKPGRGEIDDDVEANVASLTVSVPEELLTEIMQTYERSEKSFARKTNRKIVEPRKAGKKGGSRAGTVEAETEQTQEDIEKPPEDSDDEDDDDESSEDDGEAEAAEGKEGRKQANLIAEQGLCEVTSKLVLATIAGVLEGKEAVKTRLNLNRSKLGKSYAGVVAYLDEKKDKEKQRPTSKSGPAGEKKGSKAKSKEIVTEAMELEHDQIVDVDDVADVVEERRDAVEREIEDEEELEREDRELEDRDEDEARGEADDDDDEVMGD</sequence>
<dbReference type="InterPro" id="IPR013721">
    <property type="entry name" value="STAG"/>
</dbReference>
<dbReference type="GO" id="GO:0005634">
    <property type="term" value="C:nucleus"/>
    <property type="evidence" value="ECO:0007669"/>
    <property type="project" value="TreeGrafter"/>
</dbReference>
<dbReference type="PANTHER" id="PTHR11199">
    <property type="entry name" value="STROMAL ANTIGEN"/>
    <property type="match status" value="1"/>
</dbReference>
<dbReference type="Gene3D" id="1.25.10.10">
    <property type="entry name" value="Leucine-rich Repeat Variant"/>
    <property type="match status" value="1"/>
</dbReference>